<dbReference type="Gene3D" id="3.40.50.2300">
    <property type="match status" value="1"/>
</dbReference>
<dbReference type="EMBL" id="FOTS01000037">
    <property type="protein sequence ID" value="SFM06559.1"/>
    <property type="molecule type" value="Genomic_DNA"/>
</dbReference>
<feature type="domain" description="Response regulatory" evidence="3">
    <location>
        <begin position="2"/>
        <end position="120"/>
    </location>
</feature>
<evidence type="ECO:0000256" key="2">
    <source>
        <dbReference type="PROSITE-ProRule" id="PRU00169"/>
    </source>
</evidence>
<keyword evidence="1 2" id="KW-0597">Phosphoprotein</keyword>
<evidence type="ECO:0000313" key="4">
    <source>
        <dbReference type="EMBL" id="SFM06559.1"/>
    </source>
</evidence>
<dbReference type="InterPro" id="IPR050595">
    <property type="entry name" value="Bact_response_regulator"/>
</dbReference>
<dbReference type="GO" id="GO:0000160">
    <property type="term" value="P:phosphorelay signal transduction system"/>
    <property type="evidence" value="ECO:0007669"/>
    <property type="project" value="InterPro"/>
</dbReference>
<sequence length="124" mass="13805">MKILSVDDSAIIRKIIRSGVEVLDYELVEAADGIEALTILEGSSEEIILILLDWNMPGMDGLVFLEKIKNTASLKHIPVMMVTTESEKENIIRAIQAGAINYLVKPFTIEELMKKVLECMGEGR</sequence>
<evidence type="ECO:0000256" key="1">
    <source>
        <dbReference type="ARBA" id="ARBA00022553"/>
    </source>
</evidence>
<dbReference type="PANTHER" id="PTHR44591">
    <property type="entry name" value="STRESS RESPONSE REGULATOR PROTEIN 1"/>
    <property type="match status" value="1"/>
</dbReference>
<dbReference type="OrthoDB" id="9759232at2"/>
<dbReference type="PROSITE" id="PS50110">
    <property type="entry name" value="RESPONSE_REGULATORY"/>
    <property type="match status" value="1"/>
</dbReference>
<accession>A0A1I4MTH8</accession>
<reference evidence="5" key="1">
    <citation type="submission" date="2016-10" db="EMBL/GenBank/DDBJ databases">
        <authorList>
            <person name="Varghese N."/>
            <person name="Submissions S."/>
        </authorList>
    </citation>
    <scope>NUCLEOTIDE SEQUENCE [LARGE SCALE GENOMIC DNA]</scope>
    <source>
        <strain evidence="5">DSM 13327</strain>
    </source>
</reference>
<protein>
    <submittedName>
        <fullName evidence="4">Response regulator receiver protein</fullName>
    </submittedName>
</protein>
<evidence type="ECO:0000313" key="5">
    <source>
        <dbReference type="Proteomes" id="UP000199520"/>
    </source>
</evidence>
<dbReference type="PANTHER" id="PTHR44591:SF3">
    <property type="entry name" value="RESPONSE REGULATORY DOMAIN-CONTAINING PROTEIN"/>
    <property type="match status" value="1"/>
</dbReference>
<dbReference type="InterPro" id="IPR001789">
    <property type="entry name" value="Sig_transdc_resp-reg_receiver"/>
</dbReference>
<proteinExistence type="predicted"/>
<name>A0A1I4MTH8_9FIRM</name>
<organism evidence="4 5">
    <name type="scientific">Pelosinus propionicus DSM 13327</name>
    <dbReference type="NCBI Taxonomy" id="1123291"/>
    <lineage>
        <taxon>Bacteria</taxon>
        <taxon>Bacillati</taxon>
        <taxon>Bacillota</taxon>
        <taxon>Negativicutes</taxon>
        <taxon>Selenomonadales</taxon>
        <taxon>Sporomusaceae</taxon>
        <taxon>Pelosinus</taxon>
    </lineage>
</organism>
<dbReference type="Pfam" id="PF00072">
    <property type="entry name" value="Response_reg"/>
    <property type="match status" value="1"/>
</dbReference>
<dbReference type="InterPro" id="IPR011006">
    <property type="entry name" value="CheY-like_superfamily"/>
</dbReference>
<dbReference type="SUPFAM" id="SSF52172">
    <property type="entry name" value="CheY-like"/>
    <property type="match status" value="1"/>
</dbReference>
<dbReference type="STRING" id="1123291.SAMN04490355_103742"/>
<dbReference type="SMART" id="SM00448">
    <property type="entry name" value="REC"/>
    <property type="match status" value="1"/>
</dbReference>
<evidence type="ECO:0000259" key="3">
    <source>
        <dbReference type="PROSITE" id="PS50110"/>
    </source>
</evidence>
<feature type="modified residue" description="4-aspartylphosphate" evidence="2">
    <location>
        <position position="53"/>
    </location>
</feature>
<gene>
    <name evidence="4" type="ORF">SAMN04490355_103742</name>
</gene>
<dbReference type="RefSeq" id="WP_090940420.1">
    <property type="nucleotide sequence ID" value="NZ_FOTS01000037.1"/>
</dbReference>
<dbReference type="Proteomes" id="UP000199520">
    <property type="component" value="Unassembled WGS sequence"/>
</dbReference>
<dbReference type="AlphaFoldDB" id="A0A1I4MTH8"/>
<keyword evidence="5" id="KW-1185">Reference proteome</keyword>